<feature type="transmembrane region" description="Helical" evidence="18">
    <location>
        <begin position="863"/>
        <end position="881"/>
    </location>
</feature>
<keyword evidence="6" id="KW-0107">Calcium channel</keyword>
<feature type="region of interest" description="Disordered" evidence="17">
    <location>
        <begin position="1951"/>
        <end position="2055"/>
    </location>
</feature>
<dbReference type="Gene3D" id="1.20.120.350">
    <property type="entry name" value="Voltage-gated potassium channels. Chain C"/>
    <property type="match status" value="5"/>
</dbReference>
<evidence type="ECO:0000256" key="12">
    <source>
        <dbReference type="ARBA" id="ARBA00023136"/>
    </source>
</evidence>
<feature type="compositionally biased region" description="Polar residues" evidence="17">
    <location>
        <begin position="91"/>
        <end position="103"/>
    </location>
</feature>
<keyword evidence="7 18" id="KW-0812">Transmembrane</keyword>
<feature type="transmembrane region" description="Helical" evidence="18">
    <location>
        <begin position="1710"/>
        <end position="1728"/>
    </location>
</feature>
<feature type="compositionally biased region" description="Polar residues" evidence="17">
    <location>
        <begin position="398"/>
        <end position="419"/>
    </location>
</feature>
<dbReference type="Pfam" id="PF00520">
    <property type="entry name" value="Ion_trans"/>
    <property type="match status" value="4"/>
</dbReference>
<dbReference type="GO" id="GO:0005891">
    <property type="term" value="C:voltage-gated calcium channel complex"/>
    <property type="evidence" value="ECO:0007669"/>
    <property type="project" value="TreeGrafter"/>
</dbReference>
<evidence type="ECO:0000256" key="3">
    <source>
        <dbReference type="ARBA" id="ARBA00022475"/>
    </source>
</evidence>
<keyword evidence="5" id="KW-0109">Calcium transport</keyword>
<organism evidence="20 21">
    <name type="scientific">Rhizoctonia solani</name>
    <dbReference type="NCBI Taxonomy" id="456999"/>
    <lineage>
        <taxon>Eukaryota</taxon>
        <taxon>Fungi</taxon>
        <taxon>Dikarya</taxon>
        <taxon>Basidiomycota</taxon>
        <taxon>Agaricomycotina</taxon>
        <taxon>Agaricomycetes</taxon>
        <taxon>Cantharellales</taxon>
        <taxon>Ceratobasidiaceae</taxon>
        <taxon>Rhizoctonia</taxon>
    </lineage>
</organism>
<sequence length="2079" mass="234851">MAPPRTPTRDRSPQRIVTEVAAVSNSVQPSPVGPRTSPEEGLSRRTSWNRAVSDPLGIYSPPDTAQADSTSGHFDTHSIVDEPESSHPYFSRQSIQSEASFDSPTLDPVDADDLTRLTTAAAPHWRGEESTEDVGQTAAWGETPSTSRRSPASPMRSATLKAVSKHLRRVSLRVVNLAGVQLEDKPMPRTPEREDVPHPLPDREQGEPLPPEPTPPPEDELDRSQHMRLRGRTLGVFGPENRLRKAMRAALLWTWTEPIILVLIFANAVFLTTQAWGSVYVHERVDGYFKTWEDYGLFVLFCIFTIEMIARIIVSGFVLDPEIKPSSVGQWLRDLAPGDNFAARARSVRRKVFEQRAPYAQHTVPNSATALGEKSPKATLTFALASQVGVAAAHASRSDTVTTPRHATNPGSQPHNQHIQSQSGTWYLHHSTDTPFQIAVARQRILSEQSSTYLRHSWNRTDFVAVCSFWVMFGLAISGKENQPNLHLYIFRALSVLRTARLLAVTKGTSTIMHSLKRAGPLLTRVTLFVLFAIILFSIVGVQSFKGSFRRTCVIADSISGIGDGIALSQNCGAWINPETLRQSGYVDSSGSPTDEVKGFTCPLGQICVEATENPQNGTQAFDNFFLASMQVVVVASVNTWAPVMYQMMDTDFYFSFAFFIVCVVVLNFWLINLFVAVITNMFGAIRAETKKSAFGASNSEETNEAEEEQTGWLTKGKRRRAPSFLRTCYEWLPVYYFWVALVLVSFGLQASKTIDSSPAYLDKLDMAELILTIAFDVDIVWRALGYLPHWREFFMKKNNNLDLFLAIGSSIIQIPAIKNSEAYPWLTIFQLARFYRVILAVPRMRPLLLRVFGNMTGLANMVLFLILTNYIAALVAIQLIRGDVPEDRDMNYSGIPLSFIGMYQIFSSENWTDILYDAAASEVQYQQAVIVAIFFCGWFFFANFILLQMFIAVINENFDVAEEQKREEQLAAYQRKIQPRVARLEWMDKWNPYRFFKTESASTMEGGANVSRNKSMLQRIRRSRTHARKASYHSDFDEPKGFIAIVRKFFALDPPPSEDVPMQHIRKRRPTLTVLGDETVELERHLEILSATNPNDIPDDRRFEREQRARKAEFIRAHPTFDKTFWILSQQNPLRKFCQMLVTPSNGDRIYGRPPSPVPQAVFQLVIMFVVISGIVIAAIATPVYRREYFRHRGGRIHLAWFDIAEATFGFVLVLELIIKVIADGFIFTPNAYVLSVWNLVDLAILAALLSNVATSLIVIGGISRLTRSLKAFRALRLVTLVGRMRDTFHSVMFAGASRILEAGLLAMLYMLPYACWGLNIFAGRFYVCNDGDAEGKADCIGEYMSAPVDESLAFLAPRSWDLPSPSTTFSFDTFGSSLLILFEIVSLEGWIDVLVVALGLKGKDEQPGHNIAQVNSIFFMVYNLMGAVVILTLFVSIIIGNFSSRSGMALLTTEQRQWIDLHKLIKRQRPSKRPKVRPQGLFRQWCYDRAVRKHGFWARFMTVFYVFHILVLMSQTFSNSVLDNFFRNAVFLFLALVYALDIVIRLSGLGWRSFKANGWNLFDIVVVIGNFATGIPIVFGSQGFLIEQLQKLFLVSIAFKLVQKSDNLNQLFKTAVASLPAIMNLFLLWFTLFIFYGIVFMEVFGLTRWDTAETHNQNYSSFGNALLMLAFMSTGEGWNQYMHDYTVQYPRCQNSSPTEPDSDCGSAAWAYFLFISWNILSMYIFVNMFTGVVVENFSYVFQLTGGMSITREEMRAFKKVWAEFDPDRTGFISRRSLVPFFSKLRGIFEVRLYPESLSPQALVQATKMNNPLIYRSTITGEEIPITLNTRRLNSMLNGVDYAEVRARRQVYNRLFYEARILEEEPGISFTNMLLLLAHHKLIDDSKALRVEEAYRRKITTDHVTELVNLDRVRSLLKMVYHRRNYIQFREKLEAERRIRSGVPAIIVEDLPNSPPPTTSRDIAGGGLGSPIHSPINSPRESFDERTSQDHTGYFGRVGSVPSSPITSTPVPGHQRQISDASMLSADITSSPITGPRFSFSQDQSTSVSRRPSVWGDIIQAAGERKDEEPTIRRSSSQ</sequence>
<gene>
    <name evidence="20" type="ORF">RDB_LOCUS61640</name>
</gene>
<keyword evidence="14" id="KW-0407">Ion channel</keyword>
<evidence type="ECO:0000256" key="17">
    <source>
        <dbReference type="SAM" id="MobiDB-lite"/>
    </source>
</evidence>
<dbReference type="Gene3D" id="1.10.287.70">
    <property type="match status" value="4"/>
</dbReference>
<feature type="transmembrane region" description="Helical" evidence="18">
    <location>
        <begin position="625"/>
        <end position="642"/>
    </location>
</feature>
<evidence type="ECO:0000259" key="19">
    <source>
        <dbReference type="PROSITE" id="PS50222"/>
    </source>
</evidence>
<proteinExistence type="inferred from homology"/>
<dbReference type="PANTHER" id="PTHR45628">
    <property type="entry name" value="VOLTAGE-DEPENDENT CALCIUM CHANNEL TYPE A SUBUNIT ALPHA-1"/>
    <property type="match status" value="1"/>
</dbReference>
<dbReference type="InterPro" id="IPR050599">
    <property type="entry name" value="VDCC_alpha-1_subunit"/>
</dbReference>
<feature type="transmembrane region" description="Helical" evidence="18">
    <location>
        <begin position="463"/>
        <end position="479"/>
    </location>
</feature>
<feature type="transmembrane region" description="Helical" evidence="18">
    <location>
        <begin position="770"/>
        <end position="788"/>
    </location>
</feature>
<evidence type="ECO:0000256" key="1">
    <source>
        <dbReference type="ARBA" id="ARBA00004651"/>
    </source>
</evidence>
<feature type="compositionally biased region" description="Low complexity" evidence="17">
    <location>
        <begin position="143"/>
        <end position="159"/>
    </location>
</feature>
<keyword evidence="12 18" id="KW-0472">Membrane</keyword>
<feature type="transmembrane region" description="Helical" evidence="18">
    <location>
        <begin position="893"/>
        <end position="917"/>
    </location>
</feature>
<evidence type="ECO:0000256" key="6">
    <source>
        <dbReference type="ARBA" id="ARBA00022673"/>
    </source>
</evidence>
<evidence type="ECO:0000256" key="18">
    <source>
        <dbReference type="SAM" id="Phobius"/>
    </source>
</evidence>
<evidence type="ECO:0000256" key="13">
    <source>
        <dbReference type="ARBA" id="ARBA00023180"/>
    </source>
</evidence>
<evidence type="ECO:0000256" key="8">
    <source>
        <dbReference type="ARBA" id="ARBA00022837"/>
    </source>
</evidence>
<feature type="transmembrane region" description="Helical" evidence="18">
    <location>
        <begin position="1616"/>
        <end position="1641"/>
    </location>
</feature>
<keyword evidence="9" id="KW-0851">Voltage-gated channel</keyword>
<dbReference type="GO" id="GO:0005509">
    <property type="term" value="F:calcium ion binding"/>
    <property type="evidence" value="ECO:0007669"/>
    <property type="project" value="InterPro"/>
</dbReference>
<feature type="transmembrane region" description="Helical" evidence="18">
    <location>
        <begin position="1561"/>
        <end position="1581"/>
    </location>
</feature>
<feature type="transmembrane region" description="Helical" evidence="18">
    <location>
        <begin position="250"/>
        <end position="275"/>
    </location>
</feature>
<dbReference type="EMBL" id="CAJMWX010001033">
    <property type="protein sequence ID" value="CAE6447470.1"/>
    <property type="molecule type" value="Genomic_DNA"/>
</dbReference>
<feature type="transmembrane region" description="Helical" evidence="18">
    <location>
        <begin position="1531"/>
        <end position="1549"/>
    </location>
</feature>
<feature type="transmembrane region" description="Helical" evidence="18">
    <location>
        <begin position="1244"/>
        <end position="1265"/>
    </location>
</feature>
<evidence type="ECO:0000256" key="14">
    <source>
        <dbReference type="ARBA" id="ARBA00023303"/>
    </source>
</evidence>
<dbReference type="PROSITE" id="PS50222">
    <property type="entry name" value="EF_HAND_2"/>
    <property type="match status" value="1"/>
</dbReference>
<dbReference type="FunFam" id="1.10.287.70:FF:000093">
    <property type="entry name" value="Calcium channel subunit Cch1"/>
    <property type="match status" value="1"/>
</dbReference>
<feature type="transmembrane region" description="Helical" evidence="18">
    <location>
        <begin position="1162"/>
        <end position="1186"/>
    </location>
</feature>
<evidence type="ECO:0000256" key="7">
    <source>
        <dbReference type="ARBA" id="ARBA00022692"/>
    </source>
</evidence>
<feature type="domain" description="EF-hand" evidence="19">
    <location>
        <begin position="1754"/>
        <end position="1789"/>
    </location>
</feature>
<keyword evidence="4" id="KW-0597">Phosphoprotein</keyword>
<keyword evidence="2" id="KW-0813">Transport</keyword>
<evidence type="ECO:0000313" key="21">
    <source>
        <dbReference type="Proteomes" id="UP000663888"/>
    </source>
</evidence>
<keyword evidence="11" id="KW-0406">Ion transport</keyword>
<dbReference type="PANTHER" id="PTHR45628:SF7">
    <property type="entry name" value="VOLTAGE-DEPENDENT CALCIUM CHANNEL TYPE A SUBUNIT ALPHA-1"/>
    <property type="match status" value="1"/>
</dbReference>
<dbReference type="FunFam" id="1.10.287.70:FF:000118">
    <property type="entry name" value="Calcium channel subunit Cch1"/>
    <property type="match status" value="1"/>
</dbReference>
<dbReference type="Proteomes" id="UP000663888">
    <property type="component" value="Unassembled WGS sequence"/>
</dbReference>
<evidence type="ECO:0000256" key="2">
    <source>
        <dbReference type="ARBA" id="ARBA00022448"/>
    </source>
</evidence>
<feature type="transmembrane region" description="Helical" evidence="18">
    <location>
        <begin position="295"/>
        <end position="319"/>
    </location>
</feature>
<evidence type="ECO:0000256" key="16">
    <source>
        <dbReference type="ARBA" id="ARBA00067459"/>
    </source>
</evidence>
<feature type="transmembrane region" description="Helical" evidence="18">
    <location>
        <begin position="929"/>
        <end position="955"/>
    </location>
</feature>
<evidence type="ECO:0000256" key="9">
    <source>
        <dbReference type="ARBA" id="ARBA00022882"/>
    </source>
</evidence>
<feature type="compositionally biased region" description="Basic and acidic residues" evidence="17">
    <location>
        <begin position="182"/>
        <end position="206"/>
    </location>
</feature>
<feature type="compositionally biased region" description="Low complexity" evidence="17">
    <location>
        <begin position="2001"/>
        <end position="2013"/>
    </location>
</feature>
<feature type="transmembrane region" description="Helical" evidence="18">
    <location>
        <begin position="654"/>
        <end position="683"/>
    </location>
</feature>
<evidence type="ECO:0000256" key="5">
    <source>
        <dbReference type="ARBA" id="ARBA00022568"/>
    </source>
</evidence>
<evidence type="ECO:0000256" key="4">
    <source>
        <dbReference type="ARBA" id="ARBA00022553"/>
    </source>
</evidence>
<feature type="region of interest" description="Disordered" evidence="17">
    <location>
        <begin position="395"/>
        <end position="419"/>
    </location>
</feature>
<dbReference type="GO" id="GO:0008331">
    <property type="term" value="F:high voltage-gated calcium channel activity"/>
    <property type="evidence" value="ECO:0007669"/>
    <property type="project" value="TreeGrafter"/>
</dbReference>
<protein>
    <recommendedName>
        <fullName evidence="16">Calcium-channel protein CCH1</fullName>
    </recommendedName>
</protein>
<reference evidence="20" key="1">
    <citation type="submission" date="2021-01" db="EMBL/GenBank/DDBJ databases">
        <authorList>
            <person name="Kaushik A."/>
        </authorList>
    </citation>
    <scope>NUCLEOTIDE SEQUENCE</scope>
    <source>
        <strain evidence="20">AG4-R118</strain>
    </source>
</reference>
<feature type="transmembrane region" description="Helical" evidence="18">
    <location>
        <begin position="1198"/>
        <end position="1224"/>
    </location>
</feature>
<feature type="transmembrane region" description="Helical" evidence="18">
    <location>
        <begin position="729"/>
        <end position="750"/>
    </location>
</feature>
<evidence type="ECO:0000256" key="15">
    <source>
        <dbReference type="ARBA" id="ARBA00061395"/>
    </source>
</evidence>
<dbReference type="InterPro" id="IPR005821">
    <property type="entry name" value="Ion_trans_dom"/>
</dbReference>
<feature type="region of interest" description="Disordered" evidence="17">
    <location>
        <begin position="20"/>
        <end position="162"/>
    </location>
</feature>
<evidence type="ECO:0000256" key="10">
    <source>
        <dbReference type="ARBA" id="ARBA00022989"/>
    </source>
</evidence>
<comment type="subcellular location">
    <subcellularLocation>
        <location evidence="1">Cell membrane</location>
        <topology evidence="1">Multi-pass membrane protein</topology>
    </subcellularLocation>
</comment>
<accession>A0A8H3B4E7</accession>
<keyword evidence="10 18" id="KW-1133">Transmembrane helix</keyword>
<feature type="transmembrane region" description="Helical" evidence="18">
    <location>
        <begin position="1422"/>
        <end position="1444"/>
    </location>
</feature>
<name>A0A8H3B4E7_9AGAM</name>
<comment type="caution">
    <text evidence="20">The sequence shown here is derived from an EMBL/GenBank/DDBJ whole genome shotgun (WGS) entry which is preliminary data.</text>
</comment>
<comment type="similarity">
    <text evidence="15">Belongs to the calcium channel alpha-1 subunit (TC 1.A.1.11) family.</text>
</comment>
<feature type="region of interest" description="Disordered" evidence="17">
    <location>
        <begin position="182"/>
        <end position="222"/>
    </location>
</feature>
<dbReference type="InterPro" id="IPR002048">
    <property type="entry name" value="EF_hand_dom"/>
</dbReference>
<feature type="transmembrane region" description="Helical" evidence="18">
    <location>
        <begin position="522"/>
        <end position="542"/>
    </location>
</feature>
<keyword evidence="8" id="KW-0106">Calcium</keyword>
<evidence type="ECO:0000313" key="20">
    <source>
        <dbReference type="EMBL" id="CAE6447470.1"/>
    </source>
</evidence>
<dbReference type="InterPro" id="IPR027359">
    <property type="entry name" value="Volt_channel_dom_sf"/>
</dbReference>
<feature type="transmembrane region" description="Helical" evidence="18">
    <location>
        <begin position="1498"/>
        <end position="1519"/>
    </location>
</feature>
<dbReference type="SUPFAM" id="SSF81324">
    <property type="entry name" value="Voltage-gated potassium channels"/>
    <property type="match status" value="4"/>
</dbReference>
<dbReference type="GO" id="GO:0098703">
    <property type="term" value="P:calcium ion import across plasma membrane"/>
    <property type="evidence" value="ECO:0007669"/>
    <property type="project" value="TreeGrafter"/>
</dbReference>
<keyword evidence="13" id="KW-0325">Glycoprotein</keyword>
<keyword evidence="3" id="KW-1003">Cell membrane</keyword>
<feature type="compositionally biased region" description="Polar residues" evidence="17">
    <location>
        <begin position="2017"/>
        <end position="2051"/>
    </location>
</feature>
<evidence type="ECO:0000256" key="11">
    <source>
        <dbReference type="ARBA" id="ARBA00023065"/>
    </source>
</evidence>
<dbReference type="Gene3D" id="1.10.238.10">
    <property type="entry name" value="EF-hand"/>
    <property type="match status" value="1"/>
</dbReference>